<keyword evidence="3" id="KW-0235">DNA replication</keyword>
<evidence type="ECO:0000313" key="10">
    <source>
        <dbReference type="EMBL" id="KAG7086629.1"/>
    </source>
</evidence>
<dbReference type="AlphaFoldDB" id="A0A9P7UP34"/>
<feature type="compositionally biased region" description="Basic residues" evidence="7">
    <location>
        <begin position="167"/>
        <end position="177"/>
    </location>
</feature>
<dbReference type="EMBL" id="CM032190">
    <property type="protein sequence ID" value="KAG7086629.1"/>
    <property type="molecule type" value="Genomic_DNA"/>
</dbReference>
<dbReference type="SUPFAM" id="SSF50249">
    <property type="entry name" value="Nucleic acid-binding proteins"/>
    <property type="match status" value="1"/>
</dbReference>
<feature type="domain" description="SWIM-type" evidence="9">
    <location>
        <begin position="77"/>
        <end position="117"/>
    </location>
</feature>
<feature type="domain" description="SWIM-type" evidence="9">
    <location>
        <begin position="521"/>
        <end position="561"/>
    </location>
</feature>
<feature type="region of interest" description="Disordered" evidence="7">
    <location>
        <begin position="856"/>
        <end position="881"/>
    </location>
</feature>
<feature type="compositionally biased region" description="Basic and acidic residues" evidence="7">
    <location>
        <begin position="266"/>
        <end position="298"/>
    </location>
</feature>
<organism evidence="10 11">
    <name type="scientific">Marasmius oreades</name>
    <name type="common">fairy-ring Marasmius</name>
    <dbReference type="NCBI Taxonomy" id="181124"/>
    <lineage>
        <taxon>Eukaryota</taxon>
        <taxon>Fungi</taxon>
        <taxon>Dikarya</taxon>
        <taxon>Basidiomycota</taxon>
        <taxon>Agaricomycotina</taxon>
        <taxon>Agaricomycetes</taxon>
        <taxon>Agaricomycetidae</taxon>
        <taxon>Agaricales</taxon>
        <taxon>Marasmiineae</taxon>
        <taxon>Marasmiaceae</taxon>
        <taxon>Marasmius</taxon>
    </lineage>
</organism>
<dbReference type="GO" id="GO:0003910">
    <property type="term" value="F:DNA ligase (ATP) activity"/>
    <property type="evidence" value="ECO:0007669"/>
    <property type="project" value="InterPro"/>
</dbReference>
<dbReference type="GeneID" id="66071647"/>
<name>A0A9P7UP34_9AGAR</name>
<keyword evidence="11" id="KW-1185">Reference proteome</keyword>
<evidence type="ECO:0000256" key="2">
    <source>
        <dbReference type="ARBA" id="ARBA00022598"/>
    </source>
</evidence>
<evidence type="ECO:0000256" key="1">
    <source>
        <dbReference type="ARBA" id="ARBA00001968"/>
    </source>
</evidence>
<reference evidence="10" key="1">
    <citation type="journal article" date="2021" name="Genome Biol. Evol.">
        <title>The assembled and annotated genome of the fairy-ring fungus Marasmius oreades.</title>
        <authorList>
            <person name="Hiltunen M."/>
            <person name="Ament-Velasquez S.L."/>
            <person name="Johannesson H."/>
        </authorList>
    </citation>
    <scope>NUCLEOTIDE SEQUENCE</scope>
    <source>
        <strain evidence="10">03SP1</strain>
    </source>
</reference>
<dbReference type="Gene3D" id="3.30.470.30">
    <property type="entry name" value="DNA ligase/mRNA capping enzyme"/>
    <property type="match status" value="1"/>
</dbReference>
<feature type="compositionally biased region" description="Basic residues" evidence="7">
    <location>
        <begin position="140"/>
        <end position="150"/>
    </location>
</feature>
<dbReference type="PROSITE" id="PS00333">
    <property type="entry name" value="DNA_LIGASE_A2"/>
    <property type="match status" value="1"/>
</dbReference>
<dbReference type="GO" id="GO:0006260">
    <property type="term" value="P:DNA replication"/>
    <property type="evidence" value="ECO:0007669"/>
    <property type="project" value="UniProtKB-KW"/>
</dbReference>
<feature type="compositionally biased region" description="Acidic residues" evidence="7">
    <location>
        <begin position="454"/>
        <end position="480"/>
    </location>
</feature>
<keyword evidence="6" id="KW-0862">Zinc</keyword>
<dbReference type="NCBIfam" id="NF006592">
    <property type="entry name" value="PRK09125.1"/>
    <property type="match status" value="1"/>
</dbReference>
<feature type="compositionally biased region" description="Basic residues" evidence="7">
    <location>
        <begin position="256"/>
        <end position="265"/>
    </location>
</feature>
<sequence length="881" mass="98333">MNCELDLSLKLDWLRACDGCIAFKFKLRPHSVTGTPSLPETTMSTDELAEIDGIKPNVNLVDGEETEVKSKSSKGIYKVKRTFDHYYCTCPAWRNQAGNPVNARSCKHLQSLLGEDYEAARIKLKNPDGQSRKGATSKKPASKVRGGAKRQKVEEEDKEEDKVEKKPKSKGKARATVKAKEDNDEEEMEENNDSEKKPRSKGKARAPAKRKKDKAEEKEEQEDELQGKPRSRGGASAKRNKGEGDEEEGDEEQPKARGRAPVKRQKKEEKDGEAEKPKNKGKGREPAEQREDKEHGGEDDQVNETAEVGNDETKAQNDMDINNAEHDELANFDGIKPKVMLADGEETEIKSQNSKSTYKVKRTGDHYYCNCPAWRNQSKKPVNARTCKHLQTLLGEVYEEARIKFKASNPEPAKAPPSKKPASKLSSKPTSTKAQGKPQSKPQSASKGKRKREEEEEEEEEEEGEGEEMEESETDELMDTGDDKVASNSDELAEINGIKPNVLLADGGEREVQSQTSNSVYKIKRTWDHYYCTCPAWRNQGGVPVNARTCKHLQSLLGDKYEAARIQLKNPDGPQPGSSRPKRAKKAKDDNGTTAVQTPQVLLANKWDLEKGIDPTGWWISEKLDGVRTYYDGKRMLSRLGNPFTPPQWFLDKLPKDVTLDGELFGGRREFQSTVSVVKTVNSPHWKNITFQVFDIPSHGNKPFEARIKLLKDLFGENGSHASEHVVVVEHEQAKGRDHVLEKLKEIESLGGEGLMLRKPKSQYEGHRSSTLLKVKTFYDAEAIVTGYAAGHGKNANVTGALKCGMESGKTFNVGSGLTDKQRKDPPKVGAIITYRFQELTKDGVPRFPTFVGEAVDKKKPKDAEVPEHRKAAVKKSSDDE</sequence>
<evidence type="ECO:0000313" key="11">
    <source>
        <dbReference type="Proteomes" id="UP001049176"/>
    </source>
</evidence>
<dbReference type="InterPro" id="IPR050326">
    <property type="entry name" value="NAD_dep_DNA_ligaseB"/>
</dbReference>
<dbReference type="PROSITE" id="PS50966">
    <property type="entry name" value="ZF_SWIM"/>
    <property type="match status" value="3"/>
</dbReference>
<feature type="compositionally biased region" description="Basic residues" evidence="7">
    <location>
        <begin position="198"/>
        <end position="212"/>
    </location>
</feature>
<dbReference type="GO" id="GO:0005524">
    <property type="term" value="F:ATP binding"/>
    <property type="evidence" value="ECO:0007669"/>
    <property type="project" value="InterPro"/>
</dbReference>
<accession>A0A9P7UP34</accession>
<proteinExistence type="predicted"/>
<dbReference type="Gene3D" id="2.40.50.140">
    <property type="entry name" value="Nucleic acid-binding proteins"/>
    <property type="match status" value="1"/>
</dbReference>
<evidence type="ECO:0000256" key="4">
    <source>
        <dbReference type="ARBA" id="ARBA00022763"/>
    </source>
</evidence>
<feature type="region of interest" description="Disordered" evidence="7">
    <location>
        <begin position="408"/>
        <end position="484"/>
    </location>
</feature>
<feature type="domain" description="SWIM-type" evidence="9">
    <location>
        <begin position="358"/>
        <end position="398"/>
    </location>
</feature>
<dbReference type="KEGG" id="more:E1B28_002571"/>
<keyword evidence="4" id="KW-0227">DNA damage</keyword>
<dbReference type="Pfam" id="PF01068">
    <property type="entry name" value="DNA_ligase_A_M"/>
    <property type="match status" value="1"/>
</dbReference>
<dbReference type="Pfam" id="PF14743">
    <property type="entry name" value="DNA_ligase_OB_2"/>
    <property type="match status" value="1"/>
</dbReference>
<evidence type="ECO:0000256" key="7">
    <source>
        <dbReference type="SAM" id="MobiDB-lite"/>
    </source>
</evidence>
<evidence type="ECO:0000259" key="8">
    <source>
        <dbReference type="PROSITE" id="PS50160"/>
    </source>
</evidence>
<dbReference type="Gene3D" id="3.30.1490.70">
    <property type="match status" value="1"/>
</dbReference>
<evidence type="ECO:0000256" key="5">
    <source>
        <dbReference type="ARBA" id="ARBA00023204"/>
    </source>
</evidence>
<dbReference type="RefSeq" id="XP_043003100.1">
    <property type="nucleotide sequence ID" value="XM_043159497.1"/>
</dbReference>
<dbReference type="PROSITE" id="PS50160">
    <property type="entry name" value="DNA_LIGASE_A3"/>
    <property type="match status" value="1"/>
</dbReference>
<feature type="region of interest" description="Disordered" evidence="7">
    <location>
        <begin position="124"/>
        <end position="332"/>
    </location>
</feature>
<dbReference type="InterPro" id="IPR012310">
    <property type="entry name" value="DNA_ligase_ATP-dep_cent"/>
</dbReference>
<dbReference type="InterPro" id="IPR012340">
    <property type="entry name" value="NA-bd_OB-fold"/>
</dbReference>
<keyword evidence="6" id="KW-0479">Metal-binding</keyword>
<evidence type="ECO:0000259" key="9">
    <source>
        <dbReference type="PROSITE" id="PS50966"/>
    </source>
</evidence>
<protein>
    <recommendedName>
        <fullName evidence="12">SWIM-type domain-containing protein</fullName>
    </recommendedName>
</protein>
<feature type="region of interest" description="Disordered" evidence="7">
    <location>
        <begin position="568"/>
        <end position="595"/>
    </location>
</feature>
<evidence type="ECO:0000256" key="3">
    <source>
        <dbReference type="ARBA" id="ARBA00022705"/>
    </source>
</evidence>
<dbReference type="CDD" id="cd07896">
    <property type="entry name" value="Adenylation_kDNA_ligase_like"/>
    <property type="match status" value="1"/>
</dbReference>
<feature type="compositionally biased region" description="Low complexity" evidence="7">
    <location>
        <begin position="423"/>
        <end position="434"/>
    </location>
</feature>
<dbReference type="GO" id="GO:0006281">
    <property type="term" value="P:DNA repair"/>
    <property type="evidence" value="ECO:0007669"/>
    <property type="project" value="UniProtKB-KW"/>
</dbReference>
<gene>
    <name evidence="10" type="ORF">E1B28_002571</name>
</gene>
<comment type="cofactor">
    <cofactor evidence="1">
        <name>a divalent metal cation</name>
        <dbReference type="ChEBI" id="CHEBI:60240"/>
    </cofactor>
</comment>
<dbReference type="Proteomes" id="UP001049176">
    <property type="component" value="Chromosome 10"/>
</dbReference>
<feature type="compositionally biased region" description="Basic and acidic residues" evidence="7">
    <location>
        <begin position="311"/>
        <end position="329"/>
    </location>
</feature>
<feature type="compositionally biased region" description="Polar residues" evidence="7">
    <location>
        <begin position="437"/>
        <end position="446"/>
    </location>
</feature>
<feature type="domain" description="ATP-dependent DNA ligase family profile" evidence="8">
    <location>
        <begin position="701"/>
        <end position="810"/>
    </location>
</feature>
<dbReference type="InterPro" id="IPR016059">
    <property type="entry name" value="DNA_ligase_ATP-dep_CS"/>
</dbReference>
<dbReference type="GO" id="GO:0006310">
    <property type="term" value="P:DNA recombination"/>
    <property type="evidence" value="ECO:0007669"/>
    <property type="project" value="InterPro"/>
</dbReference>
<evidence type="ECO:0008006" key="12">
    <source>
        <dbReference type="Google" id="ProtNLM"/>
    </source>
</evidence>
<comment type="caution">
    <text evidence="10">The sequence shown here is derived from an EMBL/GenBank/DDBJ whole genome shotgun (WGS) entry which is preliminary data.</text>
</comment>
<dbReference type="CDD" id="cd08041">
    <property type="entry name" value="OBF_kDNA_ligase_like"/>
    <property type="match status" value="1"/>
</dbReference>
<dbReference type="PANTHER" id="PTHR47810">
    <property type="entry name" value="DNA LIGASE"/>
    <property type="match status" value="1"/>
</dbReference>
<keyword evidence="2" id="KW-0436">Ligase</keyword>
<keyword evidence="5" id="KW-0234">DNA repair</keyword>
<dbReference type="GO" id="GO:0008270">
    <property type="term" value="F:zinc ion binding"/>
    <property type="evidence" value="ECO:0007669"/>
    <property type="project" value="UniProtKB-KW"/>
</dbReference>
<feature type="compositionally biased region" description="Basic and acidic residues" evidence="7">
    <location>
        <begin position="151"/>
        <end position="166"/>
    </location>
</feature>
<keyword evidence="6" id="KW-0863">Zinc-finger</keyword>
<dbReference type="PANTHER" id="PTHR47810:SF1">
    <property type="entry name" value="DNA LIGASE B"/>
    <property type="match status" value="1"/>
</dbReference>
<dbReference type="SUPFAM" id="SSF56091">
    <property type="entry name" value="DNA ligase/mRNA capping enzyme, catalytic domain"/>
    <property type="match status" value="1"/>
</dbReference>
<dbReference type="InterPro" id="IPR007527">
    <property type="entry name" value="Znf_SWIM"/>
</dbReference>
<feature type="compositionally biased region" description="Acidic residues" evidence="7">
    <location>
        <begin position="182"/>
        <end position="192"/>
    </location>
</feature>
<evidence type="ECO:0000256" key="6">
    <source>
        <dbReference type="PROSITE-ProRule" id="PRU00325"/>
    </source>
</evidence>
<dbReference type="OrthoDB" id="411785at2759"/>
<dbReference type="InterPro" id="IPR029319">
    <property type="entry name" value="DNA_ligase_OB"/>
</dbReference>